<keyword evidence="4" id="KW-1185">Reference proteome</keyword>
<feature type="compositionally biased region" description="Basic residues" evidence="2">
    <location>
        <begin position="1"/>
        <end position="12"/>
    </location>
</feature>
<organism evidence="3 4">
    <name type="scientific">Wickerhamomyces mucosus</name>
    <dbReference type="NCBI Taxonomy" id="1378264"/>
    <lineage>
        <taxon>Eukaryota</taxon>
        <taxon>Fungi</taxon>
        <taxon>Dikarya</taxon>
        <taxon>Ascomycota</taxon>
        <taxon>Saccharomycotina</taxon>
        <taxon>Saccharomycetes</taxon>
        <taxon>Phaffomycetales</taxon>
        <taxon>Wickerhamomycetaceae</taxon>
        <taxon>Wickerhamomyces</taxon>
    </lineage>
</organism>
<protein>
    <submittedName>
        <fullName evidence="3">Uncharacterized protein</fullName>
    </submittedName>
</protein>
<dbReference type="EMBL" id="JAEUBF010001112">
    <property type="protein sequence ID" value="KAH3672806.1"/>
    <property type="molecule type" value="Genomic_DNA"/>
</dbReference>
<feature type="coiled-coil region" evidence="1">
    <location>
        <begin position="106"/>
        <end position="133"/>
    </location>
</feature>
<evidence type="ECO:0000313" key="4">
    <source>
        <dbReference type="Proteomes" id="UP000769528"/>
    </source>
</evidence>
<evidence type="ECO:0000256" key="2">
    <source>
        <dbReference type="SAM" id="MobiDB-lite"/>
    </source>
</evidence>
<dbReference type="AlphaFoldDB" id="A0A9P8PIS6"/>
<reference evidence="3" key="2">
    <citation type="submission" date="2021-01" db="EMBL/GenBank/DDBJ databases">
        <authorList>
            <person name="Schikora-Tamarit M.A."/>
        </authorList>
    </citation>
    <scope>NUCLEOTIDE SEQUENCE</scope>
    <source>
        <strain evidence="3">CBS6341</strain>
    </source>
</reference>
<name>A0A9P8PIS6_9ASCO</name>
<evidence type="ECO:0000256" key="1">
    <source>
        <dbReference type="SAM" id="Coils"/>
    </source>
</evidence>
<feature type="region of interest" description="Disordered" evidence="2">
    <location>
        <begin position="1"/>
        <end position="22"/>
    </location>
</feature>
<dbReference type="Proteomes" id="UP000769528">
    <property type="component" value="Unassembled WGS sequence"/>
</dbReference>
<sequence length="306" mass="34738">MAKQTSTKRKSKNPSLAQQKAAQAQVEAAQAHLHQDEIGGIHDEADVMSFRGIALQRFIFNQELLENVTDKWIHTNSIIPSRPFTNINTSKNSINEIKGELYFGNIKLMKQKLEQLELEIKQLEENNDKEINNILKPNKLLSTSLEELSNINTTQYHSVQEQLKKLESDYTSTVNKKTVSKTYIIRSIPSINNNTSEAPPTYWEDLRKTKEEQAAREAAELQAKEAALQAEKDAQERERLQAQQAIPQSHSDQDTNDLVITDSFIQHDSENYVDQNGFGNEDINMIDDVGFGLHGGLDDQDFLSQI</sequence>
<gene>
    <name evidence="3" type="ORF">WICMUC_004028</name>
</gene>
<reference evidence="3" key="1">
    <citation type="journal article" date="2021" name="Open Biol.">
        <title>Shared evolutionary footprints suggest mitochondrial oxidative damage underlies multiple complex I losses in fungi.</title>
        <authorList>
            <person name="Schikora-Tamarit M.A."/>
            <person name="Marcet-Houben M."/>
            <person name="Nosek J."/>
            <person name="Gabaldon T."/>
        </authorList>
    </citation>
    <scope>NUCLEOTIDE SEQUENCE</scope>
    <source>
        <strain evidence="3">CBS6341</strain>
    </source>
</reference>
<dbReference type="OrthoDB" id="3979953at2759"/>
<accession>A0A9P8PIS6</accession>
<proteinExistence type="predicted"/>
<comment type="caution">
    <text evidence="3">The sequence shown here is derived from an EMBL/GenBank/DDBJ whole genome shotgun (WGS) entry which is preliminary data.</text>
</comment>
<keyword evidence="1" id="KW-0175">Coiled coil</keyword>
<feature type="coiled-coil region" evidence="1">
    <location>
        <begin position="207"/>
        <end position="245"/>
    </location>
</feature>
<evidence type="ECO:0000313" key="3">
    <source>
        <dbReference type="EMBL" id="KAH3672806.1"/>
    </source>
</evidence>